<evidence type="ECO:0000256" key="1">
    <source>
        <dbReference type="ARBA" id="ARBA00007613"/>
    </source>
</evidence>
<name>A0A518IUM4_9BACT</name>
<evidence type="ECO:0000313" key="6">
    <source>
        <dbReference type="Proteomes" id="UP000316770"/>
    </source>
</evidence>
<reference evidence="5 6" key="1">
    <citation type="submission" date="2019-02" db="EMBL/GenBank/DDBJ databases">
        <title>Deep-cultivation of Planctomycetes and their phenomic and genomic characterization uncovers novel biology.</title>
        <authorList>
            <person name="Wiegand S."/>
            <person name="Jogler M."/>
            <person name="Boedeker C."/>
            <person name="Pinto D."/>
            <person name="Vollmers J."/>
            <person name="Rivas-Marin E."/>
            <person name="Kohn T."/>
            <person name="Peeters S.H."/>
            <person name="Heuer A."/>
            <person name="Rast P."/>
            <person name="Oberbeckmann S."/>
            <person name="Bunk B."/>
            <person name="Jeske O."/>
            <person name="Meyerdierks A."/>
            <person name="Storesund J.E."/>
            <person name="Kallscheuer N."/>
            <person name="Luecker S."/>
            <person name="Lage O.M."/>
            <person name="Pohl T."/>
            <person name="Merkel B.J."/>
            <person name="Hornburger P."/>
            <person name="Mueller R.-W."/>
            <person name="Bruemmer F."/>
            <person name="Labrenz M."/>
            <person name="Spormann A.M."/>
            <person name="Op den Camp H."/>
            <person name="Overmann J."/>
            <person name="Amann R."/>
            <person name="Jetten M.S.M."/>
            <person name="Mascher T."/>
            <person name="Medema M.H."/>
            <person name="Devos D.P."/>
            <person name="Kaster A.-K."/>
            <person name="Ovreas L."/>
            <person name="Rohde M."/>
            <person name="Galperin M.Y."/>
            <person name="Jogler C."/>
        </authorList>
    </citation>
    <scope>NUCLEOTIDE SEQUENCE [LARGE SCALE GENOMIC DNA]</scope>
    <source>
        <strain evidence="5 6">Mal33</strain>
    </source>
</reference>
<feature type="compositionally biased region" description="Polar residues" evidence="4">
    <location>
        <begin position="568"/>
        <end position="583"/>
    </location>
</feature>
<dbReference type="GO" id="GO:0015562">
    <property type="term" value="F:efflux transmembrane transporter activity"/>
    <property type="evidence" value="ECO:0007669"/>
    <property type="project" value="InterPro"/>
</dbReference>
<dbReference type="GO" id="GO:0005886">
    <property type="term" value="C:plasma membrane"/>
    <property type="evidence" value="ECO:0007669"/>
    <property type="project" value="UniProtKB-SubCell"/>
</dbReference>
<keyword evidence="2" id="KW-1134">Transmembrane beta strand</keyword>
<keyword evidence="2" id="KW-0449">Lipoprotein</keyword>
<comment type="subcellular location">
    <subcellularLocation>
        <location evidence="2">Cell membrane</location>
        <topology evidence="2">Lipid-anchor</topology>
    </subcellularLocation>
</comment>
<keyword evidence="2" id="KW-0812">Transmembrane</keyword>
<dbReference type="NCBIfam" id="TIGR01845">
    <property type="entry name" value="outer_NodT"/>
    <property type="match status" value="1"/>
</dbReference>
<keyword evidence="2" id="KW-0472">Membrane</keyword>
<evidence type="ECO:0000256" key="3">
    <source>
        <dbReference type="SAM" id="Coils"/>
    </source>
</evidence>
<dbReference type="InterPro" id="IPR003423">
    <property type="entry name" value="OMP_efflux"/>
</dbReference>
<dbReference type="InterPro" id="IPR010131">
    <property type="entry name" value="MdtP/NodT-like"/>
</dbReference>
<accession>A0A518IUM4</accession>
<dbReference type="Gene3D" id="2.20.200.10">
    <property type="entry name" value="Outer membrane efflux proteins (OEP)"/>
    <property type="match status" value="1"/>
</dbReference>
<dbReference type="Gene3D" id="1.20.1600.10">
    <property type="entry name" value="Outer membrane efflux proteins (OEP)"/>
    <property type="match status" value="1"/>
</dbReference>
<feature type="coiled-coil region" evidence="3">
    <location>
        <begin position="296"/>
        <end position="323"/>
    </location>
</feature>
<dbReference type="PANTHER" id="PTHR30203">
    <property type="entry name" value="OUTER MEMBRANE CATION EFFLUX PROTEIN"/>
    <property type="match status" value="1"/>
</dbReference>
<evidence type="ECO:0000256" key="2">
    <source>
        <dbReference type="RuleBase" id="RU362097"/>
    </source>
</evidence>
<evidence type="ECO:0000313" key="5">
    <source>
        <dbReference type="EMBL" id="QDV56791.1"/>
    </source>
</evidence>
<dbReference type="SUPFAM" id="SSF56954">
    <property type="entry name" value="Outer membrane efflux proteins (OEP)"/>
    <property type="match status" value="1"/>
</dbReference>
<dbReference type="EMBL" id="CP036318">
    <property type="protein sequence ID" value="QDV56791.1"/>
    <property type="molecule type" value="Genomic_DNA"/>
</dbReference>
<keyword evidence="6" id="KW-1185">Reference proteome</keyword>
<dbReference type="AlphaFoldDB" id="A0A518IUM4"/>
<protein>
    <submittedName>
        <fullName evidence="5">Cation efflux system protein CusC</fullName>
    </submittedName>
</protein>
<dbReference type="Pfam" id="PF02321">
    <property type="entry name" value="OEP"/>
    <property type="match status" value="2"/>
</dbReference>
<gene>
    <name evidence="5" type="primary">cusC_3</name>
    <name evidence="5" type="ORF">Mal33_27900</name>
</gene>
<keyword evidence="2" id="KW-0564">Palmitate</keyword>
<proteinExistence type="inferred from homology"/>
<keyword evidence="3" id="KW-0175">Coiled coil</keyword>
<comment type="similarity">
    <text evidence="1 2">Belongs to the outer membrane factor (OMF) (TC 1.B.17) family.</text>
</comment>
<feature type="region of interest" description="Disordered" evidence="4">
    <location>
        <begin position="554"/>
        <end position="631"/>
    </location>
</feature>
<evidence type="ECO:0000256" key="4">
    <source>
        <dbReference type="SAM" id="MobiDB-lite"/>
    </source>
</evidence>
<feature type="compositionally biased region" description="Polar residues" evidence="4">
    <location>
        <begin position="590"/>
        <end position="611"/>
    </location>
</feature>
<organism evidence="5 6">
    <name type="scientific">Rosistilla oblonga</name>
    <dbReference type="NCBI Taxonomy" id="2527990"/>
    <lineage>
        <taxon>Bacteria</taxon>
        <taxon>Pseudomonadati</taxon>
        <taxon>Planctomycetota</taxon>
        <taxon>Planctomycetia</taxon>
        <taxon>Pirellulales</taxon>
        <taxon>Pirellulaceae</taxon>
        <taxon>Rosistilla</taxon>
    </lineage>
</organism>
<sequence length="631" mass="69741">MPILARLVCRDKLHERWGRNNRTYATAGSLLAIFKIDRPMLSNDPNRPIAAAACPLGGRSRAVGLALWVVSWLLSLGGCGYLAQWKTNGHKVGPDHVAPTAAVAEHWIDFNNPKLISSQNGVDDENWWRMFRDPEIEQIVAAANSNYLPLRIAMLRIQEARLQRAIAVGNLLPQSQEFFAEFQRIQNSDNGNQIGIADLGNTFDLYQFGFNANWELDVWGRLRRQIESEGAKVQGTIEDRRDVKLSLVSDAIAAYIEIRTNQDRLVFAHANIKAQQKTLELAESRFKNGSVSKLDVTQARANLEATRAAIPELERSLRVANNQLCVLLGLSPRDLIAQMGWAGVPNTPDAIMVGMPVDLLRRRPDIRSAERAIAAQSALIGVAAADLFPTFSLRGTINWQSFNFPDLFESASNAGAIIPGVRWNLLNYGRLMNNVQIQETRLERTIVEYRQAVLKAGSEVEDAMVRFVKAREQIASRERAVAATAESIEIATLQYEEGTVEFDRVNELRKELVRQQDLLALARGEAALGIVAIYRTLGGGWSAADQAIGNCAPAPTIQAEPAPPIRSIPSQESKPPLTASRSPQVIVRTIGTQTPLSKSRYQPIEASQPTSLGVPKSRRQVDRSAPPVSHR</sequence>
<dbReference type="Proteomes" id="UP000316770">
    <property type="component" value="Chromosome"/>
</dbReference>